<evidence type="ECO:0000313" key="2">
    <source>
        <dbReference type="EMBL" id="KAF8446328.1"/>
    </source>
</evidence>
<reference evidence="2" key="2">
    <citation type="journal article" date="2020" name="Nat. Commun.">
        <title>Large-scale genome sequencing of mycorrhizal fungi provides insights into the early evolution of symbiotic traits.</title>
        <authorList>
            <person name="Miyauchi S."/>
            <person name="Kiss E."/>
            <person name="Kuo A."/>
            <person name="Drula E."/>
            <person name="Kohler A."/>
            <person name="Sanchez-Garcia M."/>
            <person name="Morin E."/>
            <person name="Andreopoulos B."/>
            <person name="Barry K.W."/>
            <person name="Bonito G."/>
            <person name="Buee M."/>
            <person name="Carver A."/>
            <person name="Chen C."/>
            <person name="Cichocki N."/>
            <person name="Clum A."/>
            <person name="Culley D."/>
            <person name="Crous P.W."/>
            <person name="Fauchery L."/>
            <person name="Girlanda M."/>
            <person name="Hayes R.D."/>
            <person name="Keri Z."/>
            <person name="LaButti K."/>
            <person name="Lipzen A."/>
            <person name="Lombard V."/>
            <person name="Magnuson J."/>
            <person name="Maillard F."/>
            <person name="Murat C."/>
            <person name="Nolan M."/>
            <person name="Ohm R.A."/>
            <person name="Pangilinan J."/>
            <person name="Pereira M.F."/>
            <person name="Perotto S."/>
            <person name="Peter M."/>
            <person name="Pfister S."/>
            <person name="Riley R."/>
            <person name="Sitrit Y."/>
            <person name="Stielow J.B."/>
            <person name="Szollosi G."/>
            <person name="Zifcakova L."/>
            <person name="Stursova M."/>
            <person name="Spatafora J.W."/>
            <person name="Tedersoo L."/>
            <person name="Vaario L.M."/>
            <person name="Yamada A."/>
            <person name="Yan M."/>
            <person name="Wang P."/>
            <person name="Xu J."/>
            <person name="Bruns T."/>
            <person name="Baldrian P."/>
            <person name="Vilgalys R."/>
            <person name="Dunand C."/>
            <person name="Henrissat B."/>
            <person name="Grigoriev I.V."/>
            <person name="Hibbett D."/>
            <person name="Nagy L.G."/>
            <person name="Martin F.M."/>
        </authorList>
    </citation>
    <scope>NUCLEOTIDE SEQUENCE</scope>
    <source>
        <strain evidence="2">BED1</strain>
    </source>
</reference>
<dbReference type="InterPro" id="IPR037056">
    <property type="entry name" value="RNase_H1_N_sf"/>
</dbReference>
<name>A0AAD4C2G5_BOLED</name>
<dbReference type="InterPro" id="IPR009027">
    <property type="entry name" value="Ribosomal_bL9/RNase_H1_N"/>
</dbReference>
<dbReference type="SUPFAM" id="SSF55658">
    <property type="entry name" value="L9 N-domain-like"/>
    <property type="match status" value="1"/>
</dbReference>
<keyword evidence="3" id="KW-1185">Reference proteome</keyword>
<dbReference type="Gene3D" id="3.40.970.10">
    <property type="entry name" value="Ribonuclease H1, N-terminal domain"/>
    <property type="match status" value="1"/>
</dbReference>
<comment type="caution">
    <text evidence="2">The sequence shown here is derived from an EMBL/GenBank/DDBJ whole genome shotgun (WGS) entry which is preliminary data.</text>
</comment>
<dbReference type="InterPro" id="IPR011320">
    <property type="entry name" value="RNase_H1_N"/>
</dbReference>
<proteinExistence type="predicted"/>
<dbReference type="AlphaFoldDB" id="A0AAD4C2G5"/>
<dbReference type="Pfam" id="PF01693">
    <property type="entry name" value="Cauli_VI"/>
    <property type="match status" value="1"/>
</dbReference>
<accession>A0AAD4C2G5</accession>
<reference evidence="2" key="1">
    <citation type="submission" date="2019-10" db="EMBL/GenBank/DDBJ databases">
        <authorList>
            <consortium name="DOE Joint Genome Institute"/>
            <person name="Kuo A."/>
            <person name="Miyauchi S."/>
            <person name="Kiss E."/>
            <person name="Drula E."/>
            <person name="Kohler A."/>
            <person name="Sanchez-Garcia M."/>
            <person name="Andreopoulos B."/>
            <person name="Barry K.W."/>
            <person name="Bonito G."/>
            <person name="Buee M."/>
            <person name="Carver A."/>
            <person name="Chen C."/>
            <person name="Cichocki N."/>
            <person name="Clum A."/>
            <person name="Culley D."/>
            <person name="Crous P.W."/>
            <person name="Fauchery L."/>
            <person name="Girlanda M."/>
            <person name="Hayes R."/>
            <person name="Keri Z."/>
            <person name="LaButti K."/>
            <person name="Lipzen A."/>
            <person name="Lombard V."/>
            <person name="Magnuson J."/>
            <person name="Maillard F."/>
            <person name="Morin E."/>
            <person name="Murat C."/>
            <person name="Nolan M."/>
            <person name="Ohm R."/>
            <person name="Pangilinan J."/>
            <person name="Pereira M."/>
            <person name="Perotto S."/>
            <person name="Peter M."/>
            <person name="Riley R."/>
            <person name="Sitrit Y."/>
            <person name="Stielow B."/>
            <person name="Szollosi G."/>
            <person name="Zifcakova L."/>
            <person name="Stursova M."/>
            <person name="Spatafora J.W."/>
            <person name="Tedersoo L."/>
            <person name="Vaario L.-M."/>
            <person name="Yamada A."/>
            <person name="Yan M."/>
            <person name="Wang P."/>
            <person name="Xu J."/>
            <person name="Bruns T."/>
            <person name="Baldrian P."/>
            <person name="Vilgalys R."/>
            <person name="Henrissat B."/>
            <person name="Grigoriev I.V."/>
            <person name="Hibbett D."/>
            <person name="Nagy L.G."/>
            <person name="Martin F.M."/>
        </authorList>
    </citation>
    <scope>NUCLEOTIDE SEQUENCE</scope>
    <source>
        <strain evidence="2">BED1</strain>
    </source>
</reference>
<evidence type="ECO:0000313" key="3">
    <source>
        <dbReference type="Proteomes" id="UP001194468"/>
    </source>
</evidence>
<dbReference type="Proteomes" id="UP001194468">
    <property type="component" value="Unassembled WGS sequence"/>
</dbReference>
<gene>
    <name evidence="2" type="ORF">L210DRAFT_2970540</name>
</gene>
<evidence type="ECO:0000259" key="1">
    <source>
        <dbReference type="Pfam" id="PF01693"/>
    </source>
</evidence>
<sequence length="76" mass="9001">MPKASRKKYYAVRVGREGLKIYNTWEECKANVSRWPGAIFKSFTCREDAEQWVSTANRMERESTLEFRAHSDLHFV</sequence>
<feature type="domain" description="Ribonuclease H1 N-terminal" evidence="1">
    <location>
        <begin position="8"/>
        <end position="52"/>
    </location>
</feature>
<organism evidence="2 3">
    <name type="scientific">Boletus edulis BED1</name>
    <dbReference type="NCBI Taxonomy" id="1328754"/>
    <lineage>
        <taxon>Eukaryota</taxon>
        <taxon>Fungi</taxon>
        <taxon>Dikarya</taxon>
        <taxon>Basidiomycota</taxon>
        <taxon>Agaricomycotina</taxon>
        <taxon>Agaricomycetes</taxon>
        <taxon>Agaricomycetidae</taxon>
        <taxon>Boletales</taxon>
        <taxon>Boletineae</taxon>
        <taxon>Boletaceae</taxon>
        <taxon>Boletoideae</taxon>
        <taxon>Boletus</taxon>
    </lineage>
</organism>
<dbReference type="EMBL" id="WHUW01000005">
    <property type="protein sequence ID" value="KAF8446328.1"/>
    <property type="molecule type" value="Genomic_DNA"/>
</dbReference>
<protein>
    <recommendedName>
        <fullName evidence="1">Ribonuclease H1 N-terminal domain-containing protein</fullName>
    </recommendedName>
</protein>